<reference evidence="2 3" key="1">
    <citation type="submission" date="2011-05" db="EMBL/GenBank/DDBJ databases">
        <title>Complete sequence of chromosome of Frankia symbiont of Datisca glomerata.</title>
        <authorList>
            <consortium name="US DOE Joint Genome Institute"/>
            <person name="Lucas S."/>
            <person name="Han J."/>
            <person name="Lapidus A."/>
            <person name="Cheng J.-F."/>
            <person name="Goodwin L."/>
            <person name="Pitluck S."/>
            <person name="Peters L."/>
            <person name="Mikhailova N."/>
            <person name="Chertkov O."/>
            <person name="Teshima H."/>
            <person name="Han C."/>
            <person name="Tapia R."/>
            <person name="Land M."/>
            <person name="Hauser L."/>
            <person name="Kyrpides N."/>
            <person name="Ivanova N."/>
            <person name="Pagani I."/>
            <person name="Berry A."/>
            <person name="Pawlowski K."/>
            <person name="Persson T."/>
            <person name="Vanden Heuvel B."/>
            <person name="Benson D."/>
            <person name="Woyke T."/>
        </authorList>
    </citation>
    <scope>NUCLEOTIDE SEQUENCE [LARGE SCALE GENOMIC DNA]</scope>
    <source>
        <strain evidence="3">4085684</strain>
    </source>
</reference>
<proteinExistence type="predicted"/>
<dbReference type="EMBL" id="CP002801">
    <property type="protein sequence ID" value="AEH08283.1"/>
    <property type="molecule type" value="Genomic_DNA"/>
</dbReference>
<evidence type="ECO:0000313" key="3">
    <source>
        <dbReference type="Proteomes" id="UP000001549"/>
    </source>
</evidence>
<dbReference type="Proteomes" id="UP000001549">
    <property type="component" value="Chromosome"/>
</dbReference>
<dbReference type="AlphaFoldDB" id="F8AVU5"/>
<dbReference type="KEGG" id="fsy:FsymDg_0768"/>
<name>F8AVU5_9ACTN</name>
<evidence type="ECO:0000313" key="2">
    <source>
        <dbReference type="EMBL" id="AEH08283.1"/>
    </source>
</evidence>
<protein>
    <recommendedName>
        <fullName evidence="4">DUF4254 domain-containing protein</fullName>
    </recommendedName>
</protein>
<organism evidence="2 3">
    <name type="scientific">Candidatus Protofrankia datiscae</name>
    <dbReference type="NCBI Taxonomy" id="2716812"/>
    <lineage>
        <taxon>Bacteria</taxon>
        <taxon>Bacillati</taxon>
        <taxon>Actinomycetota</taxon>
        <taxon>Actinomycetes</taxon>
        <taxon>Frankiales</taxon>
        <taxon>Frankiaceae</taxon>
        <taxon>Protofrankia</taxon>
    </lineage>
</organism>
<accession>F8AVU5</accession>
<gene>
    <name evidence="2" type="ordered locus">FsymDg_0768</name>
</gene>
<sequence length="180" mass="18618">MVEADPPAIRDLIISDVAVVDAPLAALISEVRRLHDRIHGWSPTSWREPCVPYRFGANSPEPGSGAGAGGAGVAAGPGTGTRADRTRALAVELADLGREAGSGLPTGVGPPRLADHALADQIAVLATDLIETLAAAAASAAPAHGSFSWNDLVERARLAVRAARIDLETSRRWRAGGLQR</sequence>
<dbReference type="HOGENOM" id="CLU_1494132_0_0_11"/>
<feature type="compositionally biased region" description="Gly residues" evidence="1">
    <location>
        <begin position="64"/>
        <end position="79"/>
    </location>
</feature>
<evidence type="ECO:0000256" key="1">
    <source>
        <dbReference type="SAM" id="MobiDB-lite"/>
    </source>
</evidence>
<evidence type="ECO:0008006" key="4">
    <source>
        <dbReference type="Google" id="ProtNLM"/>
    </source>
</evidence>
<feature type="region of interest" description="Disordered" evidence="1">
    <location>
        <begin position="61"/>
        <end position="81"/>
    </location>
</feature>
<dbReference type="RefSeq" id="WP_013872263.1">
    <property type="nucleotide sequence ID" value="NC_015656.1"/>
</dbReference>
<keyword evidence="3" id="KW-1185">Reference proteome</keyword>